<evidence type="ECO:0000256" key="1">
    <source>
        <dbReference type="SAM" id="MobiDB-lite"/>
    </source>
</evidence>
<keyword evidence="3" id="KW-1185">Reference proteome</keyword>
<protein>
    <submittedName>
        <fullName evidence="2">Uncharacterized protein</fullName>
    </submittedName>
</protein>
<evidence type="ECO:0000313" key="3">
    <source>
        <dbReference type="Proteomes" id="UP000242287"/>
    </source>
</evidence>
<accession>A0A2A9NT94</accession>
<reference evidence="2 3" key="1">
    <citation type="submission" date="2014-02" db="EMBL/GenBank/DDBJ databases">
        <title>Transposable element dynamics among asymbiotic and ectomycorrhizal Amanita fungi.</title>
        <authorList>
            <consortium name="DOE Joint Genome Institute"/>
            <person name="Hess J."/>
            <person name="Skrede I."/>
            <person name="Wolfe B."/>
            <person name="LaButti K."/>
            <person name="Ohm R.A."/>
            <person name="Grigoriev I.V."/>
            <person name="Pringle A."/>
        </authorList>
    </citation>
    <scope>NUCLEOTIDE SEQUENCE [LARGE SCALE GENOMIC DNA]</scope>
    <source>
        <strain evidence="2 3">SKay4041</strain>
    </source>
</reference>
<feature type="region of interest" description="Disordered" evidence="1">
    <location>
        <begin position="73"/>
        <end position="103"/>
    </location>
</feature>
<gene>
    <name evidence="2" type="ORF">AMATHDRAFT_1384</name>
</gene>
<dbReference type="AlphaFoldDB" id="A0A2A9NT94"/>
<dbReference type="EMBL" id="KZ301974">
    <property type="protein sequence ID" value="PFH53318.1"/>
    <property type="molecule type" value="Genomic_DNA"/>
</dbReference>
<feature type="compositionally biased region" description="Basic and acidic residues" evidence="1">
    <location>
        <begin position="73"/>
        <end position="98"/>
    </location>
</feature>
<evidence type="ECO:0000313" key="2">
    <source>
        <dbReference type="EMBL" id="PFH53318.1"/>
    </source>
</evidence>
<proteinExistence type="predicted"/>
<sequence length="185" mass="20997">MSFIDGLAHSVALAREALDLEHARHAALIKRLELCRELIDVEQKMEKMRGENGFVEKQLEGLWEKAMKSRSKDESRDWLDGKGAVKMERKSSREREGTVESDSSVEIVKVVKQRVAKSEEDGAESDTISARVKKKKRNVKRSWVLSRSPRSHRRPTNAKSTTASGSDGGHVYYKPVSPPHIWIFV</sequence>
<feature type="region of interest" description="Disordered" evidence="1">
    <location>
        <begin position="116"/>
        <end position="172"/>
    </location>
</feature>
<feature type="compositionally biased region" description="Basic residues" evidence="1">
    <location>
        <begin position="131"/>
        <end position="140"/>
    </location>
</feature>
<name>A0A2A9NT94_9AGAR</name>
<organism evidence="2 3">
    <name type="scientific">Amanita thiersii Skay4041</name>
    <dbReference type="NCBI Taxonomy" id="703135"/>
    <lineage>
        <taxon>Eukaryota</taxon>
        <taxon>Fungi</taxon>
        <taxon>Dikarya</taxon>
        <taxon>Basidiomycota</taxon>
        <taxon>Agaricomycotina</taxon>
        <taxon>Agaricomycetes</taxon>
        <taxon>Agaricomycetidae</taxon>
        <taxon>Agaricales</taxon>
        <taxon>Pluteineae</taxon>
        <taxon>Amanitaceae</taxon>
        <taxon>Amanita</taxon>
    </lineage>
</organism>
<dbReference type="Proteomes" id="UP000242287">
    <property type="component" value="Unassembled WGS sequence"/>
</dbReference>